<evidence type="ECO:0000313" key="3">
    <source>
        <dbReference type="Proteomes" id="UP000596252"/>
    </source>
</evidence>
<sequence length="108" mass="11809">MNNLTIKNLTVKSLLLASLCVTSFCQSAEVGHLEQEIRDSLTQAQQQGLLSEQSDIRIEQGRSFSVLTTTSSINPMAGSRAQLQALPLESVSRLLPDSFDDVTLTTRD</sequence>
<feature type="signal peptide" evidence="1">
    <location>
        <begin position="1"/>
        <end position="27"/>
    </location>
</feature>
<accession>A0ABX7G396</accession>
<keyword evidence="3" id="KW-1185">Reference proteome</keyword>
<evidence type="ECO:0000256" key="1">
    <source>
        <dbReference type="SAM" id="SignalP"/>
    </source>
</evidence>
<reference evidence="2 3" key="1">
    <citation type="journal article" date="2012" name="Antonie Van Leeuwenhoek">
        <title>Shewanella litorisediminis sp. nov., a gammaproteobacterium isolated from a tidal flat sediment.</title>
        <authorList>
            <person name="Lee M.H."/>
            <person name="Yoon J.H."/>
        </authorList>
    </citation>
    <scope>NUCLEOTIDE SEQUENCE [LARGE SCALE GENOMIC DNA]</scope>
    <source>
        <strain evidence="2 3">SMK1-12</strain>
    </source>
</reference>
<evidence type="ECO:0008006" key="4">
    <source>
        <dbReference type="Google" id="ProtNLM"/>
    </source>
</evidence>
<organism evidence="2 3">
    <name type="scientific">Shewanella litorisediminis</name>
    <dbReference type="NCBI Taxonomy" id="1173586"/>
    <lineage>
        <taxon>Bacteria</taxon>
        <taxon>Pseudomonadati</taxon>
        <taxon>Pseudomonadota</taxon>
        <taxon>Gammaproteobacteria</taxon>
        <taxon>Alteromonadales</taxon>
        <taxon>Shewanellaceae</taxon>
        <taxon>Shewanella</taxon>
    </lineage>
</organism>
<dbReference type="Proteomes" id="UP000596252">
    <property type="component" value="Chromosome"/>
</dbReference>
<evidence type="ECO:0000313" key="2">
    <source>
        <dbReference type="EMBL" id="QRH01794.1"/>
    </source>
</evidence>
<keyword evidence="1" id="KW-0732">Signal</keyword>
<name>A0ABX7G396_9GAMM</name>
<dbReference type="EMBL" id="CP069213">
    <property type="protein sequence ID" value="QRH01794.1"/>
    <property type="molecule type" value="Genomic_DNA"/>
</dbReference>
<proteinExistence type="predicted"/>
<protein>
    <recommendedName>
        <fullName evidence="4">TonB-dependent receptor</fullName>
    </recommendedName>
</protein>
<gene>
    <name evidence="2" type="ORF">JQC75_18435</name>
</gene>
<feature type="chain" id="PRO_5046837793" description="TonB-dependent receptor" evidence="1">
    <location>
        <begin position="28"/>
        <end position="108"/>
    </location>
</feature>
<dbReference type="RefSeq" id="WP_203325463.1">
    <property type="nucleotide sequence ID" value="NZ_CP069213.1"/>
</dbReference>